<evidence type="ECO:0008006" key="3">
    <source>
        <dbReference type="Google" id="ProtNLM"/>
    </source>
</evidence>
<accession>A0ABY6S4Z6</accession>
<dbReference type="Proteomes" id="UP000280685">
    <property type="component" value="Chromosome 3"/>
</dbReference>
<name>A0ABY6S4Z6_PODCO</name>
<proteinExistence type="predicted"/>
<evidence type="ECO:0000313" key="1">
    <source>
        <dbReference type="EMBL" id="VBB76703.1"/>
    </source>
</evidence>
<gene>
    <name evidence="1" type="ORF">PODCO_301176</name>
</gene>
<dbReference type="EMBL" id="LR026966">
    <property type="protein sequence ID" value="VBB76703.1"/>
    <property type="molecule type" value="Genomic_DNA"/>
</dbReference>
<keyword evidence="2" id="KW-1185">Reference proteome</keyword>
<sequence length="216" mass="24080">MEHGFRTRFNKDIVKGGRQSQLLLLPSPQDDDPERRIPTWLSVSTWATPPASHNCSLDSLFANYTLSLAECKEAFSYANLNCTSFGEELTQGGSMSRCCLAYETFTNNNYDPASPPWLNSVPEQNRPDCGDNYTAGDKKVKDSNVETSFWAGMYTKFCNTIGDYSDGVINGAWSVEHEDPRGCVVYTVTAFYRARRMLEEEDEVGGITTENSTATV</sequence>
<evidence type="ECO:0000313" key="2">
    <source>
        <dbReference type="Proteomes" id="UP000280685"/>
    </source>
</evidence>
<protein>
    <recommendedName>
        <fullName evidence="3">Extracellular membrane protein CFEM domain-containing protein</fullName>
    </recommendedName>
</protein>
<organism evidence="1 2">
    <name type="scientific">Podospora comata</name>
    <dbReference type="NCBI Taxonomy" id="48703"/>
    <lineage>
        <taxon>Eukaryota</taxon>
        <taxon>Fungi</taxon>
        <taxon>Dikarya</taxon>
        <taxon>Ascomycota</taxon>
        <taxon>Pezizomycotina</taxon>
        <taxon>Sordariomycetes</taxon>
        <taxon>Sordariomycetidae</taxon>
        <taxon>Sordariales</taxon>
        <taxon>Podosporaceae</taxon>
        <taxon>Podospora</taxon>
    </lineage>
</organism>
<reference evidence="1" key="1">
    <citation type="submission" date="2018-02" db="EMBL/GenBank/DDBJ databases">
        <authorList>
            <person name="Silar P."/>
        </authorList>
    </citation>
    <scope>NUCLEOTIDE SEQUENCE [LARGE SCALE GENOMIC DNA]</scope>
    <source>
        <strain evidence="1">T</strain>
    </source>
</reference>